<dbReference type="PANTHER" id="PTHR43095:SF5">
    <property type="entry name" value="XYLULOSE KINASE"/>
    <property type="match status" value="1"/>
</dbReference>
<evidence type="ECO:0000259" key="7">
    <source>
        <dbReference type="Pfam" id="PF02782"/>
    </source>
</evidence>
<dbReference type="RefSeq" id="WP_193122582.1">
    <property type="nucleotide sequence ID" value="NZ_JADBGI010000012.1"/>
</dbReference>
<evidence type="ECO:0000313" key="9">
    <source>
        <dbReference type="Proteomes" id="UP000806528"/>
    </source>
</evidence>
<keyword evidence="9" id="KW-1185">Reference proteome</keyword>
<evidence type="ECO:0000259" key="6">
    <source>
        <dbReference type="Pfam" id="PF00370"/>
    </source>
</evidence>
<dbReference type="InterPro" id="IPR018484">
    <property type="entry name" value="FGGY_N"/>
</dbReference>
<feature type="domain" description="Carbohydrate kinase FGGY N-terminal" evidence="6">
    <location>
        <begin position="15"/>
        <end position="253"/>
    </location>
</feature>
<reference evidence="8 9" key="1">
    <citation type="submission" date="2020-09" db="EMBL/GenBank/DDBJ databases">
        <title>Diversity and distribution of actinomycetes associated with coral in the coast of Hainan.</title>
        <authorList>
            <person name="Li F."/>
        </authorList>
    </citation>
    <scope>NUCLEOTIDE SEQUENCE [LARGE SCALE GENOMIC DNA]</scope>
    <source>
        <strain evidence="8 9">HNM0947</strain>
    </source>
</reference>
<evidence type="ECO:0000256" key="2">
    <source>
        <dbReference type="ARBA" id="ARBA00022629"/>
    </source>
</evidence>
<keyword evidence="2" id="KW-0859">Xylose metabolism</keyword>
<dbReference type="InterPro" id="IPR000577">
    <property type="entry name" value="Carb_kinase_FGGY"/>
</dbReference>
<keyword evidence="3" id="KW-0808">Transferase</keyword>
<dbReference type="Pfam" id="PF00370">
    <property type="entry name" value="FGGY_N"/>
    <property type="match status" value="1"/>
</dbReference>
<dbReference type="Gene3D" id="3.30.420.40">
    <property type="match status" value="2"/>
</dbReference>
<dbReference type="InterPro" id="IPR043129">
    <property type="entry name" value="ATPase_NBD"/>
</dbReference>
<evidence type="ECO:0000313" key="8">
    <source>
        <dbReference type="EMBL" id="MBE2999957.1"/>
    </source>
</evidence>
<comment type="similarity">
    <text evidence="1">Belongs to the FGGY kinase family.</text>
</comment>
<dbReference type="InterPro" id="IPR018485">
    <property type="entry name" value="FGGY_C"/>
</dbReference>
<dbReference type="PIRSF" id="PIRSF000538">
    <property type="entry name" value="GlpK"/>
    <property type="match status" value="1"/>
</dbReference>
<organism evidence="8 9">
    <name type="scientific">Nocardiopsis coralli</name>
    <dbReference type="NCBI Taxonomy" id="2772213"/>
    <lineage>
        <taxon>Bacteria</taxon>
        <taxon>Bacillati</taxon>
        <taxon>Actinomycetota</taxon>
        <taxon>Actinomycetes</taxon>
        <taxon>Streptosporangiales</taxon>
        <taxon>Nocardiopsidaceae</taxon>
        <taxon>Nocardiopsis</taxon>
    </lineage>
</organism>
<sequence>MPAPGPARTCATAALWLGIDLGTQGVRAQLVDGDGTVHGSGNAPLLRGRRDGPRHEQDPREWWEATGAAVRSALADHAGHPLGAVCVDGTSGTLVLQDRGARPVGPGLMYDDARAASVPLPARTEAALDDLAARLGHPVPPTWALHKLLLLAAEDRLGPDARPAHQGDHITGRLVGRPVPTDPTQALKSGHDPEHGWPTALLDRLGLDPAHLPEVVPTGTPVGTVGAEAARHTGIPAGTPVRAGTTDGVAAQIASAALAPGRWAATLGTTLVLKGSTPHRIHDPAGAVYSHRNPDGGWLPGGAANAGTRVWAHDLPGHHPADLTERVRGLPVPGGATYPLTGTGERFPFVAPDAAGFDTGPGSGTTDPAERFHRLAHGLAHVERLALERLQHLGAPAHGPVTATGGAADNTWLTQLRADVLRRPVLVPAHTGSAFGSAVLARAPQGALADTAEAMVRTARRHDPDPDRADALDEAHERFLHALAERGWLAPTPQAGRP</sequence>
<feature type="compositionally biased region" description="Basic and acidic residues" evidence="5">
    <location>
        <begin position="48"/>
        <end position="58"/>
    </location>
</feature>
<keyword evidence="2" id="KW-0119">Carbohydrate metabolism</keyword>
<evidence type="ECO:0000256" key="3">
    <source>
        <dbReference type="ARBA" id="ARBA00022679"/>
    </source>
</evidence>
<dbReference type="PANTHER" id="PTHR43095">
    <property type="entry name" value="SUGAR KINASE"/>
    <property type="match status" value="1"/>
</dbReference>
<keyword evidence="4 8" id="KW-0418">Kinase</keyword>
<feature type="region of interest" description="Disordered" evidence="5">
    <location>
        <begin position="32"/>
        <end position="58"/>
    </location>
</feature>
<dbReference type="SUPFAM" id="SSF53067">
    <property type="entry name" value="Actin-like ATPase domain"/>
    <property type="match status" value="2"/>
</dbReference>
<dbReference type="EMBL" id="JADBGI010000012">
    <property type="protein sequence ID" value="MBE2999957.1"/>
    <property type="molecule type" value="Genomic_DNA"/>
</dbReference>
<accession>A0ABR9P811</accession>
<name>A0ABR9P811_9ACTN</name>
<protein>
    <submittedName>
        <fullName evidence="8">Carbohydrate kinase</fullName>
    </submittedName>
</protein>
<gene>
    <name evidence="8" type="ORF">IDM40_14750</name>
</gene>
<feature type="domain" description="Carbohydrate kinase FGGY C-terminal" evidence="7">
    <location>
        <begin position="266"/>
        <end position="441"/>
    </location>
</feature>
<evidence type="ECO:0000256" key="1">
    <source>
        <dbReference type="ARBA" id="ARBA00009156"/>
    </source>
</evidence>
<evidence type="ECO:0000256" key="4">
    <source>
        <dbReference type="ARBA" id="ARBA00022777"/>
    </source>
</evidence>
<evidence type="ECO:0000256" key="5">
    <source>
        <dbReference type="SAM" id="MobiDB-lite"/>
    </source>
</evidence>
<dbReference type="Proteomes" id="UP000806528">
    <property type="component" value="Unassembled WGS sequence"/>
</dbReference>
<dbReference type="CDD" id="cd07783">
    <property type="entry name" value="ASKHA_NBD_FGGY_SePSK_AtXK1-like"/>
    <property type="match status" value="1"/>
</dbReference>
<dbReference type="Pfam" id="PF02782">
    <property type="entry name" value="FGGY_C"/>
    <property type="match status" value="1"/>
</dbReference>
<comment type="caution">
    <text evidence="8">The sequence shown here is derived from an EMBL/GenBank/DDBJ whole genome shotgun (WGS) entry which is preliminary data.</text>
</comment>
<dbReference type="GO" id="GO:0016301">
    <property type="term" value="F:kinase activity"/>
    <property type="evidence" value="ECO:0007669"/>
    <property type="project" value="UniProtKB-KW"/>
</dbReference>
<proteinExistence type="inferred from homology"/>
<dbReference type="InterPro" id="IPR050406">
    <property type="entry name" value="FGGY_Carb_Kinase"/>
</dbReference>